<dbReference type="EMBL" id="SDMP01000009">
    <property type="protein sequence ID" value="RYR40449.1"/>
    <property type="molecule type" value="Genomic_DNA"/>
</dbReference>
<gene>
    <name evidence="3" type="ORF">Ahy_A09g046202</name>
</gene>
<proteinExistence type="predicted"/>
<keyword evidence="4" id="KW-1185">Reference proteome</keyword>
<evidence type="ECO:0000256" key="1">
    <source>
        <dbReference type="SAM" id="MobiDB-lite"/>
    </source>
</evidence>
<reference evidence="3 4" key="1">
    <citation type="submission" date="2019-01" db="EMBL/GenBank/DDBJ databases">
        <title>Sequencing of cultivated peanut Arachis hypogaea provides insights into genome evolution and oil improvement.</title>
        <authorList>
            <person name="Chen X."/>
        </authorList>
    </citation>
    <scope>NUCLEOTIDE SEQUENCE [LARGE SCALE GENOMIC DNA]</scope>
    <source>
        <strain evidence="4">cv. Fuhuasheng</strain>
        <tissue evidence="3">Leaves</tissue>
    </source>
</reference>
<evidence type="ECO:0000313" key="4">
    <source>
        <dbReference type="Proteomes" id="UP000289738"/>
    </source>
</evidence>
<keyword evidence="2" id="KW-0812">Transmembrane</keyword>
<protein>
    <submittedName>
        <fullName evidence="3">Uncharacterized protein</fullName>
    </submittedName>
</protein>
<feature type="region of interest" description="Disordered" evidence="1">
    <location>
        <begin position="63"/>
        <end position="85"/>
    </location>
</feature>
<feature type="transmembrane region" description="Helical" evidence="2">
    <location>
        <begin position="168"/>
        <end position="187"/>
    </location>
</feature>
<sequence length="188" mass="21117">MYCDNLSAVLLAANPILHSKSKHKENSECQSGSIQVADVFTKALPSTAFLQFQSILNVIQNGPSSEEGRLKSEESETGNHEKKNVKYEENSKLVEEVEESQSSDDDRISIWFTSCFFFLIWFQFFGVCFRSCQEHMTKGGEAKERPARRTNTAVKSCRRNALHLHSGSFLSGTCILLVAAVFTYFNLG</sequence>
<feature type="transmembrane region" description="Helical" evidence="2">
    <location>
        <begin position="108"/>
        <end position="129"/>
    </location>
</feature>
<dbReference type="AlphaFoldDB" id="A0A445BP46"/>
<keyword evidence="2" id="KW-1133">Transmembrane helix</keyword>
<organism evidence="3 4">
    <name type="scientific">Arachis hypogaea</name>
    <name type="common">Peanut</name>
    <dbReference type="NCBI Taxonomy" id="3818"/>
    <lineage>
        <taxon>Eukaryota</taxon>
        <taxon>Viridiplantae</taxon>
        <taxon>Streptophyta</taxon>
        <taxon>Embryophyta</taxon>
        <taxon>Tracheophyta</taxon>
        <taxon>Spermatophyta</taxon>
        <taxon>Magnoliopsida</taxon>
        <taxon>eudicotyledons</taxon>
        <taxon>Gunneridae</taxon>
        <taxon>Pentapetalae</taxon>
        <taxon>rosids</taxon>
        <taxon>fabids</taxon>
        <taxon>Fabales</taxon>
        <taxon>Fabaceae</taxon>
        <taxon>Papilionoideae</taxon>
        <taxon>50 kb inversion clade</taxon>
        <taxon>dalbergioids sensu lato</taxon>
        <taxon>Dalbergieae</taxon>
        <taxon>Pterocarpus clade</taxon>
        <taxon>Arachis</taxon>
    </lineage>
</organism>
<accession>A0A445BP46</accession>
<feature type="compositionally biased region" description="Basic and acidic residues" evidence="1">
    <location>
        <begin position="66"/>
        <end position="85"/>
    </location>
</feature>
<keyword evidence="2" id="KW-0472">Membrane</keyword>
<name>A0A445BP46_ARAHY</name>
<comment type="caution">
    <text evidence="3">The sequence shown here is derived from an EMBL/GenBank/DDBJ whole genome shotgun (WGS) entry which is preliminary data.</text>
</comment>
<evidence type="ECO:0000313" key="3">
    <source>
        <dbReference type="EMBL" id="RYR40449.1"/>
    </source>
</evidence>
<evidence type="ECO:0000256" key="2">
    <source>
        <dbReference type="SAM" id="Phobius"/>
    </source>
</evidence>
<dbReference type="Proteomes" id="UP000289738">
    <property type="component" value="Chromosome A09"/>
</dbReference>